<dbReference type="GO" id="GO:0071949">
    <property type="term" value="F:FAD binding"/>
    <property type="evidence" value="ECO:0007669"/>
    <property type="project" value="InterPro"/>
</dbReference>
<dbReference type="Gene3D" id="3.30.465.10">
    <property type="match status" value="1"/>
</dbReference>
<dbReference type="OrthoDB" id="9811557at2"/>
<dbReference type="AlphaFoldDB" id="A0A1I2WX11"/>
<dbReference type="Proteomes" id="UP000199229">
    <property type="component" value="Unassembled WGS sequence"/>
</dbReference>
<dbReference type="GO" id="GO:0003824">
    <property type="term" value="F:catalytic activity"/>
    <property type="evidence" value="ECO:0007669"/>
    <property type="project" value="InterPro"/>
</dbReference>
<keyword evidence="1" id="KW-0285">Flavoprotein</keyword>
<dbReference type="PANTHER" id="PTHR11748">
    <property type="entry name" value="D-LACTATE DEHYDROGENASE"/>
    <property type="match status" value="1"/>
</dbReference>
<accession>A0A1I2WX11</accession>
<dbReference type="RefSeq" id="WP_091974754.1">
    <property type="nucleotide sequence ID" value="NZ_FOPM01000028.1"/>
</dbReference>
<name>A0A1I2WX11_9HYPH</name>
<organism evidence="4 5">
    <name type="scientific">Methylobacterium gossipiicola</name>
    <dbReference type="NCBI Taxonomy" id="582675"/>
    <lineage>
        <taxon>Bacteria</taxon>
        <taxon>Pseudomonadati</taxon>
        <taxon>Pseudomonadota</taxon>
        <taxon>Alphaproteobacteria</taxon>
        <taxon>Hyphomicrobiales</taxon>
        <taxon>Methylobacteriaceae</taxon>
        <taxon>Methylobacterium</taxon>
    </lineage>
</organism>
<protein>
    <submittedName>
        <fullName evidence="4">Glycolate oxidase FAD binding subunit</fullName>
    </submittedName>
</protein>
<sequence>MRSYEPEHADAAADLVRDAAARSERLRLVGGGTKAGIGRPAQDEATLSTAGLSGITLYEPAEMVISALAGTPLAQVQAQLAERGQMLPFEPMDFSHLLGSTGTPSFGAVAATNNSGPRRINAGAARDSLIGVRFVNGRGEIIKSGGRVMKNVTGLDLVKLMAGAWGTLGLLTEVTFKVLPVQERVATLVFPGLDDARAVAALSAALGSPFELTGAAHLPAGCGDALARTAMRVEGFSDSVTYRLGELTKLLRHFGAPEIVEGEAGTDLWTHIRDAIPLVEPRDAAIWRISTAPDRGPALTAAVAASRAARWFYDWGGGLIWLATPAEGDAGADAVRAAVKASGGHATLVRAPDSVRAAVPVFEPLSEPLMRITAGLKAAHDPKGVFNPGRMYAGI</sequence>
<dbReference type="InterPro" id="IPR036318">
    <property type="entry name" value="FAD-bd_PCMH-like_sf"/>
</dbReference>
<dbReference type="PANTHER" id="PTHR11748:SF103">
    <property type="entry name" value="GLYCOLATE OXIDASE SUBUNIT GLCE"/>
    <property type="match status" value="1"/>
</dbReference>
<dbReference type="PROSITE" id="PS51387">
    <property type="entry name" value="FAD_PCMH"/>
    <property type="match status" value="1"/>
</dbReference>
<dbReference type="STRING" id="582675.SAMN05192565_12837"/>
<dbReference type="EMBL" id="FOPM01000028">
    <property type="protein sequence ID" value="SFH05825.1"/>
    <property type="molecule type" value="Genomic_DNA"/>
</dbReference>
<dbReference type="InterPro" id="IPR016164">
    <property type="entry name" value="FAD-linked_Oxase-like_C"/>
</dbReference>
<proteinExistence type="predicted"/>
<dbReference type="SUPFAM" id="SSF55103">
    <property type="entry name" value="FAD-linked oxidases, C-terminal domain"/>
    <property type="match status" value="1"/>
</dbReference>
<gene>
    <name evidence="4" type="ORF">SAMN05192565_12837</name>
</gene>
<feature type="domain" description="FAD-binding PCMH-type" evidence="3">
    <location>
        <begin position="1"/>
        <end position="181"/>
    </location>
</feature>
<evidence type="ECO:0000313" key="5">
    <source>
        <dbReference type="Proteomes" id="UP000199229"/>
    </source>
</evidence>
<evidence type="ECO:0000256" key="2">
    <source>
        <dbReference type="ARBA" id="ARBA00022827"/>
    </source>
</evidence>
<keyword evidence="2" id="KW-0274">FAD</keyword>
<reference evidence="5" key="1">
    <citation type="submission" date="2016-10" db="EMBL/GenBank/DDBJ databases">
        <authorList>
            <person name="Varghese N."/>
            <person name="Submissions S."/>
        </authorList>
    </citation>
    <scope>NUCLEOTIDE SEQUENCE [LARGE SCALE GENOMIC DNA]</scope>
    <source>
        <strain evidence="5">Gh-105</strain>
    </source>
</reference>
<evidence type="ECO:0000256" key="1">
    <source>
        <dbReference type="ARBA" id="ARBA00022630"/>
    </source>
</evidence>
<dbReference type="NCBIfam" id="NF008439">
    <property type="entry name" value="PRK11282.1"/>
    <property type="match status" value="1"/>
</dbReference>
<dbReference type="SUPFAM" id="SSF56176">
    <property type="entry name" value="FAD-binding/transporter-associated domain-like"/>
    <property type="match status" value="1"/>
</dbReference>
<dbReference type="InterPro" id="IPR016166">
    <property type="entry name" value="FAD-bd_PCMH"/>
</dbReference>
<evidence type="ECO:0000313" key="4">
    <source>
        <dbReference type="EMBL" id="SFH05825.1"/>
    </source>
</evidence>
<keyword evidence="5" id="KW-1185">Reference proteome</keyword>
<dbReference type="Pfam" id="PF01565">
    <property type="entry name" value="FAD_binding_4"/>
    <property type="match status" value="1"/>
</dbReference>
<dbReference type="InterPro" id="IPR016169">
    <property type="entry name" value="FAD-bd_PCMH_sub2"/>
</dbReference>
<evidence type="ECO:0000259" key="3">
    <source>
        <dbReference type="PROSITE" id="PS51387"/>
    </source>
</evidence>
<dbReference type="InterPro" id="IPR006094">
    <property type="entry name" value="Oxid_FAD_bind_N"/>
</dbReference>